<dbReference type="EMBL" id="OUUY01000002">
    <property type="protein sequence ID" value="SPP99585.1"/>
    <property type="molecule type" value="Genomic_DNA"/>
</dbReference>
<proteinExistence type="predicted"/>
<dbReference type="AlphaFoldDB" id="A0A2U3QE22"/>
<protein>
    <submittedName>
        <fullName evidence="1">Uncharacterized protein</fullName>
    </submittedName>
</protein>
<dbReference type="Proteomes" id="UP000245125">
    <property type="component" value="Unassembled WGS sequence"/>
</dbReference>
<accession>A0A2U3QE22</accession>
<sequence length="75" mass="8622">MPERNDKFDEISEQLDENILAVKGTLELMDASVTEDELRKLLLRAIERMDIIQKLSGDILMALKNCFNKKGDINK</sequence>
<evidence type="ECO:0000313" key="2">
    <source>
        <dbReference type="Proteomes" id="UP000245125"/>
    </source>
</evidence>
<name>A0A2U3QE22_9BACT</name>
<keyword evidence="2" id="KW-1185">Reference proteome</keyword>
<evidence type="ECO:0000313" key="1">
    <source>
        <dbReference type="EMBL" id="SPP99585.1"/>
    </source>
</evidence>
<reference evidence="2" key="1">
    <citation type="submission" date="2018-03" db="EMBL/GenBank/DDBJ databases">
        <authorList>
            <person name="Zecchin S."/>
        </authorList>
    </citation>
    <scope>NUCLEOTIDE SEQUENCE [LARGE SCALE GENOMIC DNA]</scope>
</reference>
<organism evidence="1 2">
    <name type="scientific">Candidatus Sulfobium mesophilum</name>
    <dbReference type="NCBI Taxonomy" id="2016548"/>
    <lineage>
        <taxon>Bacteria</taxon>
        <taxon>Pseudomonadati</taxon>
        <taxon>Nitrospirota</taxon>
        <taxon>Nitrospiria</taxon>
        <taxon>Nitrospirales</taxon>
        <taxon>Nitrospiraceae</taxon>
        <taxon>Candidatus Sulfobium</taxon>
    </lineage>
</organism>
<gene>
    <name evidence="1" type="ORF">NBG4_100025</name>
</gene>